<dbReference type="Proteomes" id="UP000194606">
    <property type="component" value="Unassembled WGS sequence"/>
</dbReference>
<dbReference type="EMBL" id="MUIZ01000001">
    <property type="protein sequence ID" value="OUK05228.1"/>
    <property type="molecule type" value="Genomic_DNA"/>
</dbReference>
<name>A0A252CFB5_9LACT</name>
<protein>
    <submittedName>
        <fullName evidence="1">Uncharacterized protein</fullName>
    </submittedName>
</protein>
<comment type="caution">
    <text evidence="1">The sequence shown here is derived from an EMBL/GenBank/DDBJ whole genome shotgun (WGS) entry which is preliminary data.</text>
</comment>
<dbReference type="RefSeq" id="WP_086581994.1">
    <property type="nucleotide sequence ID" value="NZ_MUIZ01000001.1"/>
</dbReference>
<reference evidence="1 2" key="1">
    <citation type="submission" date="2017-02" db="EMBL/GenBank/DDBJ databases">
        <authorList>
            <person name="Peterson S.W."/>
        </authorList>
    </citation>
    <scope>NUCLEOTIDE SEQUENCE [LARGE SCALE GENOMIC DNA]</scope>
    <source>
        <strain evidence="1">159469</strain>
    </source>
</reference>
<evidence type="ECO:0000313" key="2">
    <source>
        <dbReference type="Proteomes" id="UP000194606"/>
    </source>
</evidence>
<dbReference type="AlphaFoldDB" id="A0A252CFB5"/>
<evidence type="ECO:0000313" key="1">
    <source>
        <dbReference type="EMBL" id="OUK05228.1"/>
    </source>
</evidence>
<gene>
    <name evidence="1" type="ORF">BZZ03_00490</name>
</gene>
<sequence>MNKRIRKKHIFIRNKKHPFYGMKRGTYEVALEDTNVHQEIFSEVIMQSKKIRNQKIYLCKKKIGMQDYWWIETYKSKFKQIEVSREEAPLLQVIRGFYINLF</sequence>
<accession>A0A252CFB5</accession>
<organism evidence="1 2">
    <name type="scientific">Lactococcus petauri</name>
    <dbReference type="NCBI Taxonomy" id="1940789"/>
    <lineage>
        <taxon>Bacteria</taxon>
        <taxon>Bacillati</taxon>
        <taxon>Bacillota</taxon>
        <taxon>Bacilli</taxon>
        <taxon>Lactobacillales</taxon>
        <taxon>Streptococcaceae</taxon>
        <taxon>Lactococcus</taxon>
    </lineage>
</organism>
<proteinExistence type="predicted"/>